<protein>
    <recommendedName>
        <fullName evidence="6">Dihydrolipoamide acetyltransferase component of pyruvate dehydrogenase complex</fullName>
        <ecNumber evidence="6">2.3.1.-</ecNumber>
    </recommendedName>
</protein>
<evidence type="ECO:0000256" key="3">
    <source>
        <dbReference type="ARBA" id="ARBA00022679"/>
    </source>
</evidence>
<dbReference type="Gene3D" id="3.30.559.10">
    <property type="entry name" value="Chloramphenicol acetyltransferase-like domain"/>
    <property type="match status" value="1"/>
</dbReference>
<feature type="region of interest" description="Disordered" evidence="7">
    <location>
        <begin position="146"/>
        <end position="168"/>
    </location>
</feature>
<evidence type="ECO:0000256" key="7">
    <source>
        <dbReference type="SAM" id="MobiDB-lite"/>
    </source>
</evidence>
<dbReference type="PANTHER" id="PTHR43178:SF5">
    <property type="entry name" value="LIPOAMIDE ACYLTRANSFERASE COMPONENT OF BRANCHED-CHAIN ALPHA-KETO ACID DEHYDROGENASE COMPLEX, MITOCHONDRIAL"/>
    <property type="match status" value="1"/>
</dbReference>
<dbReference type="Pfam" id="PF00364">
    <property type="entry name" value="Biotin_lipoyl"/>
    <property type="match status" value="1"/>
</dbReference>
<dbReference type="InterPro" id="IPR011053">
    <property type="entry name" value="Single_hybrid_motif"/>
</dbReference>
<dbReference type="GO" id="GO:0016407">
    <property type="term" value="F:acetyltransferase activity"/>
    <property type="evidence" value="ECO:0007669"/>
    <property type="project" value="TreeGrafter"/>
</dbReference>
<dbReference type="Pfam" id="PF00198">
    <property type="entry name" value="2-oxoacid_dh"/>
    <property type="match status" value="1"/>
</dbReference>
<evidence type="ECO:0000256" key="1">
    <source>
        <dbReference type="ARBA" id="ARBA00001938"/>
    </source>
</evidence>
<dbReference type="PROSITE" id="PS50968">
    <property type="entry name" value="BIOTINYL_LIPOYL"/>
    <property type="match status" value="1"/>
</dbReference>
<evidence type="ECO:0000256" key="6">
    <source>
        <dbReference type="RuleBase" id="RU003423"/>
    </source>
</evidence>
<dbReference type="SUPFAM" id="SSF51230">
    <property type="entry name" value="Single hybrid motif"/>
    <property type="match status" value="1"/>
</dbReference>
<evidence type="ECO:0000256" key="4">
    <source>
        <dbReference type="ARBA" id="ARBA00022823"/>
    </source>
</evidence>
<keyword evidence="3 6" id="KW-0808">Transferase</keyword>
<comment type="cofactor">
    <cofactor evidence="1 6">
        <name>(R)-lipoate</name>
        <dbReference type="ChEBI" id="CHEBI:83088"/>
    </cofactor>
</comment>
<evidence type="ECO:0000259" key="8">
    <source>
        <dbReference type="PROSITE" id="PS50968"/>
    </source>
</evidence>
<reference evidence="10 11" key="1">
    <citation type="journal article" date="2005" name="Int. J. Syst. Evol. Microbiol.">
        <title>Halobacillus yeomjeoni sp. nov., isolated from a marine solar saltern in Korea.</title>
        <authorList>
            <person name="Yoon J.H."/>
            <person name="Kang S.J."/>
            <person name="Lee C.H."/>
            <person name="Oh H.W."/>
            <person name="Oh T.K."/>
        </authorList>
    </citation>
    <scope>NUCLEOTIDE SEQUENCE [LARGE SCALE GENOMIC DNA]</scope>
    <source>
        <strain evidence="10 11">KCTC 3957</strain>
    </source>
</reference>
<dbReference type="InterPro" id="IPR050743">
    <property type="entry name" value="2-oxoacid_DH_E2_comp"/>
</dbReference>
<dbReference type="Pfam" id="PF02817">
    <property type="entry name" value="E3_binding"/>
    <property type="match status" value="1"/>
</dbReference>
<dbReference type="InterPro" id="IPR004167">
    <property type="entry name" value="PSBD"/>
</dbReference>
<dbReference type="InterPro" id="IPR036625">
    <property type="entry name" value="E3-bd_dom_sf"/>
</dbReference>
<dbReference type="SUPFAM" id="SSF47005">
    <property type="entry name" value="Peripheral subunit-binding domain of 2-oxo acid dehydrogenase complex"/>
    <property type="match status" value="1"/>
</dbReference>
<sequence length="398" mass="44618">MEVKLHDIGEGMHEAEILNYFVDKGDRVQNDAPLLEVQTDKMTAELTAPAEGIIEEIMFQPGDVIEVGTTILTLRTEKKEGERKSEGEPVQKRKSPIFRVKASPHTRRLAREHDVDIEKVEGSGKGGRILDEDIFSYLENKEYDEHPKADRNAVSNAPVKEAEKGVETIPFRGRRKQIAKKMTQSLYTAPHVTHFDEVDMTELLNLTNHLKTGSGRMGGKKVSAAAFFIKALQLSLKQHPVFNSKLDEEQEVIKIEQKYNIGLATATEEGLIVPVLKHVESLSLLEIHQQMKTLTEKAQQNSLSAEELNGGTFTISNVGPLGSTGATPILNFPEVGLMAFHKTKKRPVVVDDEIVIREMMNISLTFDHRVADGSQSVAFTNQFIEYIENPHYMFVEMT</sequence>
<dbReference type="InterPro" id="IPR000089">
    <property type="entry name" value="Biotin_lipoyl"/>
</dbReference>
<accession>A0A931HTY8</accession>
<dbReference type="EMBL" id="JADZSC010000001">
    <property type="protein sequence ID" value="MBH0229627.1"/>
    <property type="molecule type" value="Genomic_DNA"/>
</dbReference>
<feature type="domain" description="Peripheral subunit-binding (PSBD)" evidence="9">
    <location>
        <begin position="101"/>
        <end position="138"/>
    </location>
</feature>
<dbReference type="Gene3D" id="2.40.50.100">
    <property type="match status" value="1"/>
</dbReference>
<dbReference type="InterPro" id="IPR023213">
    <property type="entry name" value="CAT-like_dom_sf"/>
</dbReference>
<proteinExistence type="inferred from homology"/>
<dbReference type="Proteomes" id="UP000614490">
    <property type="component" value="Unassembled WGS sequence"/>
</dbReference>
<dbReference type="AlphaFoldDB" id="A0A931HTY8"/>
<dbReference type="GO" id="GO:0031405">
    <property type="term" value="F:lipoic acid binding"/>
    <property type="evidence" value="ECO:0007669"/>
    <property type="project" value="TreeGrafter"/>
</dbReference>
<dbReference type="Gene3D" id="4.10.320.10">
    <property type="entry name" value="E3-binding domain"/>
    <property type="match status" value="1"/>
</dbReference>
<dbReference type="GO" id="GO:0005737">
    <property type="term" value="C:cytoplasm"/>
    <property type="evidence" value="ECO:0007669"/>
    <property type="project" value="TreeGrafter"/>
</dbReference>
<dbReference type="PANTHER" id="PTHR43178">
    <property type="entry name" value="DIHYDROLIPOAMIDE ACETYLTRANSFERASE COMPONENT OF PYRUVATE DEHYDROGENASE COMPLEX"/>
    <property type="match status" value="1"/>
</dbReference>
<evidence type="ECO:0000313" key="10">
    <source>
        <dbReference type="EMBL" id="MBH0229627.1"/>
    </source>
</evidence>
<dbReference type="InterPro" id="IPR001078">
    <property type="entry name" value="2-oxoacid_DH_actylTfrase"/>
</dbReference>
<keyword evidence="11" id="KW-1185">Reference proteome</keyword>
<organism evidence="10 11">
    <name type="scientific">Halobacillus yeomjeoni</name>
    <dbReference type="NCBI Taxonomy" id="311194"/>
    <lineage>
        <taxon>Bacteria</taxon>
        <taxon>Bacillati</taxon>
        <taxon>Bacillota</taxon>
        <taxon>Bacilli</taxon>
        <taxon>Bacillales</taxon>
        <taxon>Bacillaceae</taxon>
        <taxon>Halobacillus</taxon>
    </lineage>
</organism>
<name>A0A931HTY8_9BACI</name>
<dbReference type="FunFam" id="3.30.559.10:FF:000007">
    <property type="entry name" value="Dihydrolipoamide acetyltransferase component of pyruvate dehydrogenase complex"/>
    <property type="match status" value="1"/>
</dbReference>
<dbReference type="PROSITE" id="PS51826">
    <property type="entry name" value="PSBD"/>
    <property type="match status" value="1"/>
</dbReference>
<keyword evidence="4 6" id="KW-0450">Lipoyl</keyword>
<dbReference type="EC" id="2.3.1.-" evidence="6"/>
<dbReference type="CDD" id="cd06849">
    <property type="entry name" value="lipoyl_domain"/>
    <property type="match status" value="1"/>
</dbReference>
<gene>
    <name evidence="10" type="ORF">H0267_05300</name>
</gene>
<evidence type="ECO:0000313" key="11">
    <source>
        <dbReference type="Proteomes" id="UP000614490"/>
    </source>
</evidence>
<keyword evidence="5 6" id="KW-0012">Acyltransferase</keyword>
<evidence type="ECO:0000256" key="2">
    <source>
        <dbReference type="ARBA" id="ARBA00007317"/>
    </source>
</evidence>
<dbReference type="SUPFAM" id="SSF52777">
    <property type="entry name" value="CoA-dependent acyltransferases"/>
    <property type="match status" value="1"/>
</dbReference>
<evidence type="ECO:0000259" key="9">
    <source>
        <dbReference type="PROSITE" id="PS51826"/>
    </source>
</evidence>
<evidence type="ECO:0000256" key="5">
    <source>
        <dbReference type="ARBA" id="ARBA00023315"/>
    </source>
</evidence>
<dbReference type="RefSeq" id="WP_197316227.1">
    <property type="nucleotide sequence ID" value="NZ_JADZSC010000001.1"/>
</dbReference>
<feature type="domain" description="Lipoyl-binding" evidence="8">
    <location>
        <begin position="1"/>
        <end position="75"/>
    </location>
</feature>
<comment type="similarity">
    <text evidence="2 6">Belongs to the 2-oxoacid dehydrogenase family.</text>
</comment>
<comment type="caution">
    <text evidence="10">The sequence shown here is derived from an EMBL/GenBank/DDBJ whole genome shotgun (WGS) entry which is preliminary data.</text>
</comment>